<proteinExistence type="predicted"/>
<gene>
    <name evidence="3" type="ORF">JTE90_020405</name>
</gene>
<keyword evidence="4" id="KW-1185">Reference proteome</keyword>
<feature type="region of interest" description="Disordered" evidence="1">
    <location>
        <begin position="94"/>
        <end position="116"/>
    </location>
</feature>
<keyword evidence="2" id="KW-0472">Membrane</keyword>
<feature type="transmembrane region" description="Helical" evidence="2">
    <location>
        <begin position="22"/>
        <end position="44"/>
    </location>
</feature>
<organism evidence="3 4">
    <name type="scientific">Oedothorax gibbosus</name>
    <dbReference type="NCBI Taxonomy" id="931172"/>
    <lineage>
        <taxon>Eukaryota</taxon>
        <taxon>Metazoa</taxon>
        <taxon>Ecdysozoa</taxon>
        <taxon>Arthropoda</taxon>
        <taxon>Chelicerata</taxon>
        <taxon>Arachnida</taxon>
        <taxon>Araneae</taxon>
        <taxon>Araneomorphae</taxon>
        <taxon>Entelegynae</taxon>
        <taxon>Araneoidea</taxon>
        <taxon>Linyphiidae</taxon>
        <taxon>Erigoninae</taxon>
        <taxon>Oedothorax</taxon>
    </lineage>
</organism>
<dbReference type="PROSITE" id="PS51257">
    <property type="entry name" value="PROKAR_LIPOPROTEIN"/>
    <property type="match status" value="1"/>
</dbReference>
<sequence length="116" mass="12941">MRLPTKCSKNSDDIFPLYKVSYMWFSAIGCGSTMLIGYVASLILNHKRGEVAEVPMELLSPMAKHFMKKKEDIKDKKGVTTVESIAIEKLPPPATKVDADVQTTNGASEDTEKERY</sequence>
<keyword evidence="2" id="KW-0812">Transmembrane</keyword>
<dbReference type="AlphaFoldDB" id="A0AAV6UER6"/>
<keyword evidence="2" id="KW-1133">Transmembrane helix</keyword>
<evidence type="ECO:0000313" key="4">
    <source>
        <dbReference type="Proteomes" id="UP000827092"/>
    </source>
</evidence>
<evidence type="ECO:0000313" key="3">
    <source>
        <dbReference type="EMBL" id="KAG8182489.1"/>
    </source>
</evidence>
<comment type="caution">
    <text evidence="3">The sequence shown here is derived from an EMBL/GenBank/DDBJ whole genome shotgun (WGS) entry which is preliminary data.</text>
</comment>
<dbReference type="Proteomes" id="UP000827092">
    <property type="component" value="Unassembled WGS sequence"/>
</dbReference>
<name>A0AAV6UER6_9ARAC</name>
<evidence type="ECO:0000256" key="1">
    <source>
        <dbReference type="SAM" id="MobiDB-lite"/>
    </source>
</evidence>
<dbReference type="EMBL" id="JAFNEN010000461">
    <property type="protein sequence ID" value="KAG8182489.1"/>
    <property type="molecule type" value="Genomic_DNA"/>
</dbReference>
<accession>A0AAV6UER6</accession>
<protein>
    <submittedName>
        <fullName evidence="3">Uncharacterized protein</fullName>
    </submittedName>
</protein>
<reference evidence="3 4" key="1">
    <citation type="journal article" date="2022" name="Nat. Ecol. Evol.">
        <title>A masculinizing supergene underlies an exaggerated male reproductive morph in a spider.</title>
        <authorList>
            <person name="Hendrickx F."/>
            <person name="De Corte Z."/>
            <person name="Sonet G."/>
            <person name="Van Belleghem S.M."/>
            <person name="Kostlbacher S."/>
            <person name="Vangestel C."/>
        </authorList>
    </citation>
    <scope>NUCLEOTIDE SEQUENCE [LARGE SCALE GENOMIC DNA]</scope>
    <source>
        <strain evidence="3">W744_W776</strain>
    </source>
</reference>
<evidence type="ECO:0000256" key="2">
    <source>
        <dbReference type="SAM" id="Phobius"/>
    </source>
</evidence>